<reference evidence="5 6" key="1">
    <citation type="submission" date="2016-11" db="EMBL/GenBank/DDBJ databases">
        <authorList>
            <person name="Jaros S."/>
            <person name="Januszkiewicz K."/>
            <person name="Wedrychowicz H."/>
        </authorList>
    </citation>
    <scope>NUCLEOTIDE SEQUENCE [LARGE SCALE GENOMIC DNA]</scope>
    <source>
        <strain evidence="5 6">LMG 20594</strain>
    </source>
</reference>
<dbReference type="EMBL" id="FRAB01000056">
    <property type="protein sequence ID" value="SHL05545.1"/>
    <property type="molecule type" value="Genomic_DNA"/>
</dbReference>
<evidence type="ECO:0000313" key="5">
    <source>
        <dbReference type="EMBL" id="SHL05545.1"/>
    </source>
</evidence>
<gene>
    <name evidence="5" type="ORF">SAMN05192548_105612</name>
</gene>
<dbReference type="InterPro" id="IPR058625">
    <property type="entry name" value="MdtA-like_BSH"/>
</dbReference>
<feature type="domain" description="p-hydroxybenzoic acid efflux pump subunit AaeA-like beta-barrel" evidence="4">
    <location>
        <begin position="216"/>
        <end position="313"/>
    </location>
</feature>
<accession>A0A1M6XIC2</accession>
<dbReference type="PANTHER" id="PTHR30367:SF12">
    <property type="entry name" value="P-HYDROXYBENZOIC ACID EFFLUX PUMP SUBUNIT AAEA"/>
    <property type="match status" value="1"/>
</dbReference>
<proteinExistence type="predicted"/>
<dbReference type="RefSeq" id="WP_073432286.1">
    <property type="nucleotide sequence ID" value="NZ_CADFGY010000046.1"/>
</dbReference>
<dbReference type="InterPro" id="IPR050393">
    <property type="entry name" value="MFP_Efflux_Pump"/>
</dbReference>
<protein>
    <submittedName>
        <fullName evidence="5">Multidrug resistance efflux pump</fullName>
    </submittedName>
</protein>
<evidence type="ECO:0000259" key="3">
    <source>
        <dbReference type="Pfam" id="PF25917"/>
    </source>
</evidence>
<keyword evidence="2" id="KW-0812">Transmembrane</keyword>
<organism evidence="5 6">
    <name type="scientific">Paraburkholderia terricola</name>
    <dbReference type="NCBI Taxonomy" id="169427"/>
    <lineage>
        <taxon>Bacteria</taxon>
        <taxon>Pseudomonadati</taxon>
        <taxon>Pseudomonadota</taxon>
        <taxon>Betaproteobacteria</taxon>
        <taxon>Burkholderiales</taxon>
        <taxon>Burkholderiaceae</taxon>
        <taxon>Paraburkholderia</taxon>
    </lineage>
</organism>
<dbReference type="STRING" id="169427.SAMN05192548_105612"/>
<feature type="domain" description="Multidrug resistance protein MdtA-like barrel-sandwich hybrid" evidence="3">
    <location>
        <begin position="44"/>
        <end position="212"/>
    </location>
</feature>
<dbReference type="Pfam" id="PF25917">
    <property type="entry name" value="BSH_RND"/>
    <property type="match status" value="1"/>
</dbReference>
<keyword evidence="2" id="KW-1133">Transmembrane helix</keyword>
<dbReference type="PANTHER" id="PTHR30367">
    <property type="entry name" value="P-HYDROXYBENZOIC ACID EFFLUX PUMP SUBUNIT AAEA-RELATED"/>
    <property type="match status" value="1"/>
</dbReference>
<dbReference type="Gene3D" id="2.40.50.100">
    <property type="match status" value="1"/>
</dbReference>
<dbReference type="InterPro" id="IPR058634">
    <property type="entry name" value="AaeA-lik-b-barrel"/>
</dbReference>
<keyword evidence="2" id="KW-0472">Membrane</keyword>
<dbReference type="Gene3D" id="2.40.30.170">
    <property type="match status" value="1"/>
</dbReference>
<feature type="transmembrane region" description="Helical" evidence="2">
    <location>
        <begin position="6"/>
        <end position="27"/>
    </location>
</feature>
<dbReference type="OrthoDB" id="9811754at2"/>
<evidence type="ECO:0000256" key="1">
    <source>
        <dbReference type="SAM" id="Coils"/>
    </source>
</evidence>
<sequence length="330" mass="35407">MKTQSLLRALVTLTLLLVAIVLVRLLWLDYMYAPWTRDGRVRANVVQVATDVSGLVSEVRVKDNQPVRQGDILFVLDPARFRYAVAQADADLERARAQMAQARARVAGSETDFAMKRAQAARRANLGGDVISDESRADAASLARQSQSAYAADVAAYSAAEAMYKAAVVAQQTAALNLARSEVRAPADGFITNLNLYPGDFATAGVARMALIDSHSFWVYAYFEETKLPNVQVGDQAVVRLLSGGEEIHGHVDSLASGIADRDNPTSNGDLLADVNPIFTWVRLAQRVPVRVHLDRIPAGIKLATGMTCTVTLKPRAGQSAAAEGTGAAS</sequence>
<dbReference type="Pfam" id="PF25963">
    <property type="entry name" value="Beta-barrel_AAEA"/>
    <property type="match status" value="1"/>
</dbReference>
<feature type="coiled-coil region" evidence="1">
    <location>
        <begin position="85"/>
        <end position="112"/>
    </location>
</feature>
<dbReference type="AlphaFoldDB" id="A0A1M6XIC2"/>
<keyword evidence="1" id="KW-0175">Coiled coil</keyword>
<evidence type="ECO:0000256" key="2">
    <source>
        <dbReference type="SAM" id="Phobius"/>
    </source>
</evidence>
<dbReference type="SUPFAM" id="SSF111369">
    <property type="entry name" value="HlyD-like secretion proteins"/>
    <property type="match status" value="1"/>
</dbReference>
<evidence type="ECO:0000259" key="4">
    <source>
        <dbReference type="Pfam" id="PF25963"/>
    </source>
</evidence>
<evidence type="ECO:0000313" key="6">
    <source>
        <dbReference type="Proteomes" id="UP000184395"/>
    </source>
</evidence>
<name>A0A1M6XIC2_9BURK</name>
<dbReference type="Proteomes" id="UP000184395">
    <property type="component" value="Unassembled WGS sequence"/>
</dbReference>